<dbReference type="EMBL" id="JAEAOA010001888">
    <property type="protein sequence ID" value="KAK3591476.1"/>
    <property type="molecule type" value="Genomic_DNA"/>
</dbReference>
<keyword evidence="2" id="KW-1185">Reference proteome</keyword>
<evidence type="ECO:0000313" key="2">
    <source>
        <dbReference type="Proteomes" id="UP001195483"/>
    </source>
</evidence>
<name>A0AAE0SGV6_9BIVA</name>
<protein>
    <submittedName>
        <fullName evidence="1">Uncharacterized protein</fullName>
    </submittedName>
</protein>
<dbReference type="Proteomes" id="UP001195483">
    <property type="component" value="Unassembled WGS sequence"/>
</dbReference>
<accession>A0AAE0SGV6</accession>
<proteinExistence type="predicted"/>
<evidence type="ECO:0000313" key="1">
    <source>
        <dbReference type="EMBL" id="KAK3591476.1"/>
    </source>
</evidence>
<reference evidence="1" key="2">
    <citation type="journal article" date="2021" name="Genome Biol. Evol.">
        <title>Developing a high-quality reference genome for a parasitic bivalve with doubly uniparental inheritance (Bivalvia: Unionida).</title>
        <authorList>
            <person name="Smith C.H."/>
        </authorList>
    </citation>
    <scope>NUCLEOTIDE SEQUENCE</scope>
    <source>
        <strain evidence="1">CHS0354</strain>
        <tissue evidence="1">Mantle</tissue>
    </source>
</reference>
<reference evidence="1" key="1">
    <citation type="journal article" date="2021" name="Genome Biol. Evol.">
        <title>A High-Quality Reference Genome for a Parasitic Bivalve with Doubly Uniparental Inheritance (Bivalvia: Unionida).</title>
        <authorList>
            <person name="Smith C.H."/>
        </authorList>
    </citation>
    <scope>NUCLEOTIDE SEQUENCE</scope>
    <source>
        <strain evidence="1">CHS0354</strain>
    </source>
</reference>
<organism evidence="1 2">
    <name type="scientific">Potamilus streckersoni</name>
    <dbReference type="NCBI Taxonomy" id="2493646"/>
    <lineage>
        <taxon>Eukaryota</taxon>
        <taxon>Metazoa</taxon>
        <taxon>Spiralia</taxon>
        <taxon>Lophotrochozoa</taxon>
        <taxon>Mollusca</taxon>
        <taxon>Bivalvia</taxon>
        <taxon>Autobranchia</taxon>
        <taxon>Heteroconchia</taxon>
        <taxon>Palaeoheterodonta</taxon>
        <taxon>Unionida</taxon>
        <taxon>Unionoidea</taxon>
        <taxon>Unionidae</taxon>
        <taxon>Ambleminae</taxon>
        <taxon>Lampsilini</taxon>
        <taxon>Potamilus</taxon>
    </lineage>
</organism>
<dbReference type="AlphaFoldDB" id="A0AAE0SGV6"/>
<reference evidence="1" key="3">
    <citation type="submission" date="2023-05" db="EMBL/GenBank/DDBJ databases">
        <authorList>
            <person name="Smith C.H."/>
        </authorList>
    </citation>
    <scope>NUCLEOTIDE SEQUENCE</scope>
    <source>
        <strain evidence="1">CHS0354</strain>
        <tissue evidence="1">Mantle</tissue>
    </source>
</reference>
<comment type="caution">
    <text evidence="1">The sequence shown here is derived from an EMBL/GenBank/DDBJ whole genome shotgun (WGS) entry which is preliminary data.</text>
</comment>
<sequence length="107" mass="12316">MQHGNTCHVCQAFTHKSPDKVLFQSIQIAYQSQDLKKMLYLPHGMRVSWSISPSSIWDHDGTQTLYLPKETEPEVDFQIFLFKPLEPREGAKSVEQATEQTFFLSNA</sequence>
<gene>
    <name evidence="1" type="ORF">CHS0354_031582</name>
</gene>